<dbReference type="SUPFAM" id="SSF48371">
    <property type="entry name" value="ARM repeat"/>
    <property type="match status" value="1"/>
</dbReference>
<dbReference type="SMART" id="SM00913">
    <property type="entry name" value="IBN_N"/>
    <property type="match status" value="1"/>
</dbReference>
<evidence type="ECO:0000256" key="4">
    <source>
        <dbReference type="ARBA" id="ARBA00022448"/>
    </source>
</evidence>
<comment type="similarity">
    <text evidence="3">Belongs to the exportin family.</text>
</comment>
<dbReference type="InParanoid" id="A0A2P5E7I2"/>
<keyword evidence="5" id="KW-0963">Cytoplasm</keyword>
<evidence type="ECO:0000256" key="1">
    <source>
        <dbReference type="ARBA" id="ARBA00004123"/>
    </source>
</evidence>
<dbReference type="GO" id="GO:0006611">
    <property type="term" value="P:protein export from nucleus"/>
    <property type="evidence" value="ECO:0007669"/>
    <property type="project" value="TreeGrafter"/>
</dbReference>
<comment type="caution">
    <text evidence="9">The sequence shown here is derived from an EMBL/GenBank/DDBJ whole genome shotgun (WGS) entry which is preliminary data.</text>
</comment>
<dbReference type="Pfam" id="PF25795">
    <property type="entry name" value="TPR_XPO7"/>
    <property type="match status" value="1"/>
</dbReference>
<dbReference type="PANTHER" id="PTHR12596:SF15">
    <property type="entry name" value="ARMADILLO_BETA-CATENIN-LIKE REPEAT PROTEIN"/>
    <property type="match status" value="1"/>
</dbReference>
<dbReference type="InterPro" id="IPR001494">
    <property type="entry name" value="Importin-beta_N"/>
</dbReference>
<dbReference type="Pfam" id="PF03810">
    <property type="entry name" value="IBN_N"/>
    <property type="match status" value="1"/>
</dbReference>
<sequence length="848" mass="97295">MENLGQLEVLCERLYTSQDSTERAHAERTLKCFSMSTDYISQCQYILDNASTSYALMMASSSLLKQVTDHNLPLQLRLDIRNYLISYLATRGAKLEPFVLGSLVQLFCRVTKFGWFDDNRFKEVVKETMNFLSQGPNHYAIGLKILNQLISEMNQPHPGLPASRQRRIASCFRDQLLLQIFQISISSLHQVKNDVSILTKDSVGSKMQELAISLSLSCLSFDFLGTSFDESSDEIGTIQIPISWRSILEDPSTLQIFFDYYAITQSHFSKEALECLVHLASVRRSLFTSESSRVKFLSQLMMGSKEILQTGKGLSNHDNYHVFCRLLARFKSNFQLTELINAEGYSDWICLTAEFTMKSLRSWQWASSSVYYVLGLWSRLVASVPYFKGDKPNMLDKYVPTIIECFVSTRFESLQSELSDELSENSLDNLELLQDHLDFFPYLCRFQYESCSSYIMKVMEPILHVYMEQANLQAYAENNEFCMTEAKLAWIVHIIAAILKTKQISGYSGELQELLDAELSARIFQLINVTDNGAHRQRYGEISKQRLDRAILTFLQHFKKSYIGDQAMHSSKQLFSRLSELLGLHDHLQVLNAVVGKIVTNLKSYAKCKEVIDHTLSLFLELTSGRYMTGKLLLKLDTIKFILTHHNKEHFSFLEEPTCFRSRTIFYYTVGLLIFIEDSLLKFRSSMDPLMQVFVSLESAPDAMFRSDMVKYVLIGLMRDLRGIAMATSSRKTYGFLFEWLYPARTPLLLKGISHWIDVPEVMTPLLKFVAELVLNKSQRLTFDSSSPNALSGSYVNFGVFELYGDRALADALDIALKMILSIPFSEVLAFPKKLFLTYRFLREIFHC</sequence>
<protein>
    <submittedName>
        <fullName evidence="9">Importin-beta</fullName>
    </submittedName>
</protein>
<evidence type="ECO:0000259" key="8">
    <source>
        <dbReference type="SMART" id="SM00913"/>
    </source>
</evidence>
<dbReference type="GO" id="GO:0005643">
    <property type="term" value="C:nuclear pore"/>
    <property type="evidence" value="ECO:0007669"/>
    <property type="project" value="TreeGrafter"/>
</dbReference>
<dbReference type="AlphaFoldDB" id="A0A2P5E7I2"/>
<dbReference type="GO" id="GO:0031267">
    <property type="term" value="F:small GTPase binding"/>
    <property type="evidence" value="ECO:0007669"/>
    <property type="project" value="InterPro"/>
</dbReference>
<evidence type="ECO:0000256" key="3">
    <source>
        <dbReference type="ARBA" id="ARBA00009466"/>
    </source>
</evidence>
<dbReference type="InterPro" id="IPR016024">
    <property type="entry name" value="ARM-type_fold"/>
</dbReference>
<evidence type="ECO:0000256" key="5">
    <source>
        <dbReference type="ARBA" id="ARBA00022490"/>
    </source>
</evidence>
<gene>
    <name evidence="9" type="ORF">TorRG33x02_226950</name>
</gene>
<evidence type="ECO:0000313" key="10">
    <source>
        <dbReference type="Proteomes" id="UP000237000"/>
    </source>
</evidence>
<dbReference type="EMBL" id="JXTC01000215">
    <property type="protein sequence ID" value="PON81503.1"/>
    <property type="molecule type" value="Genomic_DNA"/>
</dbReference>
<evidence type="ECO:0000256" key="7">
    <source>
        <dbReference type="ARBA" id="ARBA00023242"/>
    </source>
</evidence>
<feature type="domain" description="Importin N-terminal" evidence="8">
    <location>
        <begin position="26"/>
        <end position="90"/>
    </location>
</feature>
<name>A0A2P5E7I2_TREOI</name>
<accession>A0A2P5E7I2</accession>
<proteinExistence type="inferred from homology"/>
<dbReference type="InterPro" id="IPR057947">
    <property type="entry name" value="TPR_XPO7/RBP17"/>
</dbReference>
<comment type="subcellular location">
    <subcellularLocation>
        <location evidence="2">Cytoplasm</location>
    </subcellularLocation>
    <subcellularLocation>
        <location evidence="1">Nucleus</location>
    </subcellularLocation>
</comment>
<keyword evidence="6" id="KW-0653">Protein transport</keyword>
<organism evidence="9 10">
    <name type="scientific">Trema orientale</name>
    <name type="common">Charcoal tree</name>
    <name type="synonym">Celtis orientalis</name>
    <dbReference type="NCBI Taxonomy" id="63057"/>
    <lineage>
        <taxon>Eukaryota</taxon>
        <taxon>Viridiplantae</taxon>
        <taxon>Streptophyta</taxon>
        <taxon>Embryophyta</taxon>
        <taxon>Tracheophyta</taxon>
        <taxon>Spermatophyta</taxon>
        <taxon>Magnoliopsida</taxon>
        <taxon>eudicotyledons</taxon>
        <taxon>Gunneridae</taxon>
        <taxon>Pentapetalae</taxon>
        <taxon>rosids</taxon>
        <taxon>fabids</taxon>
        <taxon>Rosales</taxon>
        <taxon>Cannabaceae</taxon>
        <taxon>Trema</taxon>
    </lineage>
</organism>
<dbReference type="GO" id="GO:0005737">
    <property type="term" value="C:cytoplasm"/>
    <property type="evidence" value="ECO:0007669"/>
    <property type="project" value="UniProtKB-SubCell"/>
</dbReference>
<evidence type="ECO:0000256" key="6">
    <source>
        <dbReference type="ARBA" id="ARBA00022927"/>
    </source>
</evidence>
<evidence type="ECO:0000256" key="2">
    <source>
        <dbReference type="ARBA" id="ARBA00004496"/>
    </source>
</evidence>
<dbReference type="InterPro" id="IPR044189">
    <property type="entry name" value="XPO4/7-like"/>
</dbReference>
<dbReference type="Gene3D" id="1.25.10.10">
    <property type="entry name" value="Leucine-rich Repeat Variant"/>
    <property type="match status" value="1"/>
</dbReference>
<dbReference type="InterPro" id="IPR011989">
    <property type="entry name" value="ARM-like"/>
</dbReference>
<dbReference type="OrthoDB" id="244158at2759"/>
<dbReference type="PANTHER" id="PTHR12596">
    <property type="entry name" value="EXPORTIN 4,7-RELATED"/>
    <property type="match status" value="1"/>
</dbReference>
<keyword evidence="4" id="KW-0813">Transport</keyword>
<dbReference type="GO" id="GO:0005049">
    <property type="term" value="F:nuclear export signal receptor activity"/>
    <property type="evidence" value="ECO:0007669"/>
    <property type="project" value="InterPro"/>
</dbReference>
<dbReference type="STRING" id="63057.A0A2P5E7I2"/>
<dbReference type="Proteomes" id="UP000237000">
    <property type="component" value="Unassembled WGS sequence"/>
</dbReference>
<keyword evidence="10" id="KW-1185">Reference proteome</keyword>
<evidence type="ECO:0000313" key="9">
    <source>
        <dbReference type="EMBL" id="PON81503.1"/>
    </source>
</evidence>
<reference evidence="10" key="1">
    <citation type="submission" date="2016-06" db="EMBL/GenBank/DDBJ databases">
        <title>Parallel loss of symbiosis genes in relatives of nitrogen-fixing non-legume Parasponia.</title>
        <authorList>
            <person name="Van Velzen R."/>
            <person name="Holmer R."/>
            <person name="Bu F."/>
            <person name="Rutten L."/>
            <person name="Van Zeijl A."/>
            <person name="Liu W."/>
            <person name="Santuari L."/>
            <person name="Cao Q."/>
            <person name="Sharma T."/>
            <person name="Shen D."/>
            <person name="Roswanjaya Y."/>
            <person name="Wardhani T."/>
            <person name="Kalhor M.S."/>
            <person name="Jansen J."/>
            <person name="Van den Hoogen J."/>
            <person name="Gungor B."/>
            <person name="Hartog M."/>
            <person name="Hontelez J."/>
            <person name="Verver J."/>
            <person name="Yang W.-C."/>
            <person name="Schijlen E."/>
            <person name="Repin R."/>
            <person name="Schilthuizen M."/>
            <person name="Schranz E."/>
            <person name="Heidstra R."/>
            <person name="Miyata K."/>
            <person name="Fedorova E."/>
            <person name="Kohlen W."/>
            <person name="Bisseling T."/>
            <person name="Smit S."/>
            <person name="Geurts R."/>
        </authorList>
    </citation>
    <scope>NUCLEOTIDE SEQUENCE [LARGE SCALE GENOMIC DNA]</scope>
    <source>
        <strain evidence="10">cv. RG33-2</strain>
    </source>
</reference>
<keyword evidence="7" id="KW-0539">Nucleus</keyword>